<evidence type="ECO:0000256" key="1">
    <source>
        <dbReference type="ARBA" id="ARBA00008520"/>
    </source>
</evidence>
<dbReference type="AlphaFoldDB" id="A0A1G9XVF4"/>
<name>A0A1G9XVF4_9ACTO</name>
<gene>
    <name evidence="5" type="ORF">SAMN04487766_11091</name>
</gene>
<accession>A0A1G9XVF4</accession>
<evidence type="ECO:0000313" key="5">
    <source>
        <dbReference type="EMBL" id="SDN00416.1"/>
    </source>
</evidence>
<protein>
    <submittedName>
        <fullName evidence="5">Multiple sugar transport system substrate-binding protein</fullName>
    </submittedName>
</protein>
<evidence type="ECO:0000256" key="2">
    <source>
        <dbReference type="ARBA" id="ARBA00022448"/>
    </source>
</evidence>
<dbReference type="InterPro" id="IPR006311">
    <property type="entry name" value="TAT_signal"/>
</dbReference>
<dbReference type="PANTHER" id="PTHR43649">
    <property type="entry name" value="ARABINOSE-BINDING PROTEIN-RELATED"/>
    <property type="match status" value="1"/>
</dbReference>
<dbReference type="EMBL" id="FNHU01000010">
    <property type="protein sequence ID" value="SDN00416.1"/>
    <property type="molecule type" value="Genomic_DNA"/>
</dbReference>
<dbReference type="PROSITE" id="PS51318">
    <property type="entry name" value="TAT"/>
    <property type="match status" value="1"/>
</dbReference>
<reference evidence="5 6" key="1">
    <citation type="submission" date="2016-10" db="EMBL/GenBank/DDBJ databases">
        <authorList>
            <person name="de Groot N.N."/>
        </authorList>
    </citation>
    <scope>NUCLEOTIDE SEQUENCE [LARGE SCALE GENOMIC DNA]</scope>
    <source>
        <strain evidence="5 6">KPR-7B</strain>
    </source>
</reference>
<sequence>MASRLPRRRFIQGSAVVAALSAAAACSGSGSGGGGSAPSAASAADFTGTGPITWVQGKDNSDGKVQARIDEWNELYPDEKVTLIELSAEADQQRQSLINNAQTQSDAYDVISIDLVWVAEFAANQWVVPLPADELKGDDIIDSVWETGMYRDTLYAMPFVTDSSIMFYRKDFLEEAGVAVPTTWDEVKSAIDAVRALPGHEKIGGFGGQFAKYEGLTCCASEFINTAGGSFYDDEGNVTINSPEAIAGLQVLIDGFKDGYIPKEALEWKEEDGRNAFESGDLLFYRQWPYQYANNVAALGEEKFGVAALPTIDGKDFVPTLGGHNCGISAYSKNKATALKFVQWWTSQESEKYALETQTLAPILGSLYEDSEMLEQFPYLPTLRESLDSAKGRPKAVSYGDVTAAIQDALYPAVQQQVTAEEAISNLETALKALS</sequence>
<organism evidence="5 6">
    <name type="scientific">Actinomyces ruminicola</name>
    <dbReference type="NCBI Taxonomy" id="332524"/>
    <lineage>
        <taxon>Bacteria</taxon>
        <taxon>Bacillati</taxon>
        <taxon>Actinomycetota</taxon>
        <taxon>Actinomycetes</taxon>
        <taxon>Actinomycetales</taxon>
        <taxon>Actinomycetaceae</taxon>
        <taxon>Actinomyces</taxon>
    </lineage>
</organism>
<dbReference type="RefSeq" id="WP_092611341.1">
    <property type="nucleotide sequence ID" value="NZ_FNHU01000010.1"/>
</dbReference>
<evidence type="ECO:0000313" key="6">
    <source>
        <dbReference type="Proteomes" id="UP000199671"/>
    </source>
</evidence>
<dbReference type="PANTHER" id="PTHR43649:SF34">
    <property type="entry name" value="ABC TRANSPORTER PERIPLASMIC-BINDING PROTEIN YCJN-RELATED"/>
    <property type="match status" value="1"/>
</dbReference>
<keyword evidence="2" id="KW-0813">Transport</keyword>
<keyword evidence="3 4" id="KW-0732">Signal</keyword>
<feature type="chain" id="PRO_5038785052" evidence="4">
    <location>
        <begin position="25"/>
        <end position="435"/>
    </location>
</feature>
<dbReference type="InterPro" id="IPR050490">
    <property type="entry name" value="Bact_solute-bd_prot1"/>
</dbReference>
<keyword evidence="5" id="KW-0762">Sugar transport</keyword>
<dbReference type="Pfam" id="PF01547">
    <property type="entry name" value="SBP_bac_1"/>
    <property type="match status" value="1"/>
</dbReference>
<evidence type="ECO:0000256" key="3">
    <source>
        <dbReference type="ARBA" id="ARBA00022729"/>
    </source>
</evidence>
<dbReference type="SUPFAM" id="SSF53850">
    <property type="entry name" value="Periplasmic binding protein-like II"/>
    <property type="match status" value="1"/>
</dbReference>
<feature type="signal peptide" evidence="4">
    <location>
        <begin position="1"/>
        <end position="24"/>
    </location>
</feature>
<dbReference type="Gene3D" id="3.40.190.10">
    <property type="entry name" value="Periplasmic binding protein-like II"/>
    <property type="match status" value="2"/>
</dbReference>
<dbReference type="PROSITE" id="PS51257">
    <property type="entry name" value="PROKAR_LIPOPROTEIN"/>
    <property type="match status" value="1"/>
</dbReference>
<dbReference type="Proteomes" id="UP000199671">
    <property type="component" value="Unassembled WGS sequence"/>
</dbReference>
<comment type="similarity">
    <text evidence="1">Belongs to the bacterial solute-binding protein 1 family.</text>
</comment>
<dbReference type="OrthoDB" id="9770625at2"/>
<evidence type="ECO:0000256" key="4">
    <source>
        <dbReference type="SAM" id="SignalP"/>
    </source>
</evidence>
<dbReference type="CDD" id="cd14750">
    <property type="entry name" value="PBP2_TMBP"/>
    <property type="match status" value="1"/>
</dbReference>
<dbReference type="InterPro" id="IPR006059">
    <property type="entry name" value="SBP"/>
</dbReference>
<proteinExistence type="inferred from homology"/>